<dbReference type="EMBL" id="CP138858">
    <property type="protein sequence ID" value="WPJ94393.1"/>
    <property type="molecule type" value="Genomic_DNA"/>
</dbReference>
<reference evidence="1 2" key="1">
    <citation type="submission" date="2023-11" db="EMBL/GenBank/DDBJ databases">
        <title>Coraliomargarita sp. nov., isolated from marine algae.</title>
        <authorList>
            <person name="Lee J.K."/>
            <person name="Baek J.H."/>
            <person name="Kim J.M."/>
            <person name="Choi D.G."/>
            <person name="Jeon C.O."/>
        </authorList>
    </citation>
    <scope>NUCLEOTIDE SEQUENCE [LARGE SCALE GENOMIC DNA]</scope>
    <source>
        <strain evidence="1 2">J2-16</strain>
    </source>
</reference>
<organism evidence="1 2">
    <name type="scientific">Coraliomargarita algicola</name>
    <dbReference type="NCBI Taxonomy" id="3092156"/>
    <lineage>
        <taxon>Bacteria</taxon>
        <taxon>Pseudomonadati</taxon>
        <taxon>Verrucomicrobiota</taxon>
        <taxon>Opitutia</taxon>
        <taxon>Puniceicoccales</taxon>
        <taxon>Coraliomargaritaceae</taxon>
        <taxon>Coraliomargarita</taxon>
    </lineage>
</organism>
<gene>
    <name evidence="1" type="ORF">SH580_13215</name>
</gene>
<proteinExistence type="predicted"/>
<protein>
    <submittedName>
        <fullName evidence="1">Uncharacterized protein</fullName>
    </submittedName>
</protein>
<evidence type="ECO:0000313" key="1">
    <source>
        <dbReference type="EMBL" id="WPJ94393.1"/>
    </source>
</evidence>
<keyword evidence="2" id="KW-1185">Reference proteome</keyword>
<sequence length="464" mass="51365">MQYQSLVVEEITEADCALLAEENSALLIRESKFTGSRVRRLLFLKTGVGQEAAPNDLLGYAVFKEDVINGRSVPEFHVYESVFIPARGATQNNYIHCSRVYELKTSIGELSVRGVLYAQQNDLTFVCAHVCLRTVLASVLPDADVSYARINEIAGIDHVNVKAGGGAGMGPEQMEDVLSAFGMEYSKIIHEPTDTSLVLPGDYQSDLYGAIESGQPALLGFELSNSGGRHVIPVIGHTFNEDTWVAPATRGYFDGGLSYYPSENWLSTYVVHDDNFGPYYCLPRHFLKKENFRIILSLKRYASETGSVEAEAIALAYLKGISTALVDGNVWMERFKAYAQSGLLVLRALRVSREEYLNHLKAAECWDGQATEESCMTGMESELPDYFWMVEVSAPELFSATRRKFGEILIRSDVAEPKPLNWSLYILTRLPGQILRIKGTGLDFCSCGTGGHVGLFQFPPKVEG</sequence>
<name>A0ABZ0RH53_9BACT</name>
<dbReference type="Proteomes" id="UP001324993">
    <property type="component" value="Chromosome"/>
</dbReference>
<dbReference type="RefSeq" id="WP_319831326.1">
    <property type="nucleotide sequence ID" value="NZ_CP138858.1"/>
</dbReference>
<evidence type="ECO:0000313" key="2">
    <source>
        <dbReference type="Proteomes" id="UP001324993"/>
    </source>
</evidence>
<accession>A0ABZ0RH53</accession>